<dbReference type="InterPro" id="IPR007110">
    <property type="entry name" value="Ig-like_dom"/>
</dbReference>
<dbReference type="SMART" id="SM00408">
    <property type="entry name" value="IGc2"/>
    <property type="match status" value="1"/>
</dbReference>
<keyword evidence="5" id="KW-1185">Reference proteome</keyword>
<feature type="signal peptide" evidence="2">
    <location>
        <begin position="1"/>
        <end position="20"/>
    </location>
</feature>
<dbReference type="AlphaFoldDB" id="H2ZT10"/>
<dbReference type="GeneTree" id="ENSGT00950000184721"/>
<feature type="chain" id="PRO_5003578948" description="Ig-like domain-containing protein" evidence="2">
    <location>
        <begin position="21"/>
        <end position="180"/>
    </location>
</feature>
<reference evidence="5" key="1">
    <citation type="submission" date="2011-08" db="EMBL/GenBank/DDBJ databases">
        <title>The draft genome of Latimeria chalumnae.</title>
        <authorList>
            <person name="Di Palma F."/>
            <person name="Alfoldi J."/>
            <person name="Johnson J."/>
            <person name="Berlin A."/>
            <person name="Gnerre S."/>
            <person name="Jaffe D."/>
            <person name="MacCallum I."/>
            <person name="Young S."/>
            <person name="Walker B.J."/>
            <person name="Lander E."/>
            <person name="Lindblad-Toh K."/>
        </authorList>
    </citation>
    <scope>NUCLEOTIDE SEQUENCE [LARGE SCALE GENOMIC DNA]</scope>
    <source>
        <strain evidence="5">Wild caught</strain>
    </source>
</reference>
<dbReference type="InterPro" id="IPR003597">
    <property type="entry name" value="Ig_C1-set"/>
</dbReference>
<evidence type="ECO:0000256" key="1">
    <source>
        <dbReference type="ARBA" id="ARBA00023319"/>
    </source>
</evidence>
<feature type="domain" description="Ig-like" evidence="3">
    <location>
        <begin position="39"/>
        <end position="110"/>
    </location>
</feature>
<proteinExistence type="predicted"/>
<dbReference type="Gene3D" id="2.60.40.10">
    <property type="entry name" value="Immunoglobulins"/>
    <property type="match status" value="2"/>
</dbReference>
<keyword evidence="1" id="KW-0393">Immunoglobulin domain</keyword>
<evidence type="ECO:0000313" key="5">
    <source>
        <dbReference type="Proteomes" id="UP000008672"/>
    </source>
</evidence>
<keyword evidence="2" id="KW-0732">Signal</keyword>
<dbReference type="GO" id="GO:0007399">
    <property type="term" value="P:nervous system development"/>
    <property type="evidence" value="ECO:0007669"/>
    <property type="project" value="UniProtKB-ARBA"/>
</dbReference>
<evidence type="ECO:0000256" key="2">
    <source>
        <dbReference type="SAM" id="SignalP"/>
    </source>
</evidence>
<organism evidence="4 5">
    <name type="scientific">Latimeria chalumnae</name>
    <name type="common">Coelacanth</name>
    <dbReference type="NCBI Taxonomy" id="7897"/>
    <lineage>
        <taxon>Eukaryota</taxon>
        <taxon>Metazoa</taxon>
        <taxon>Chordata</taxon>
        <taxon>Craniata</taxon>
        <taxon>Vertebrata</taxon>
        <taxon>Euteleostomi</taxon>
        <taxon>Coelacanthiformes</taxon>
        <taxon>Coelacanthidae</taxon>
        <taxon>Latimeria</taxon>
    </lineage>
</organism>
<evidence type="ECO:0000259" key="3">
    <source>
        <dbReference type="PROSITE" id="PS50835"/>
    </source>
</evidence>
<reference evidence="4" key="2">
    <citation type="submission" date="2025-08" db="UniProtKB">
        <authorList>
            <consortium name="Ensembl"/>
        </authorList>
    </citation>
    <scope>IDENTIFICATION</scope>
</reference>
<dbReference type="SMART" id="SM00409">
    <property type="entry name" value="IG"/>
    <property type="match status" value="1"/>
</dbReference>
<reference evidence="4" key="3">
    <citation type="submission" date="2025-09" db="UniProtKB">
        <authorList>
            <consortium name="Ensembl"/>
        </authorList>
    </citation>
    <scope>IDENTIFICATION</scope>
</reference>
<dbReference type="Pfam" id="PF07654">
    <property type="entry name" value="C1-set"/>
    <property type="match status" value="1"/>
</dbReference>
<dbReference type="CDD" id="cd00099">
    <property type="entry name" value="IgV"/>
    <property type="match status" value="1"/>
</dbReference>
<dbReference type="HOGENOM" id="CLU_1499651_0_0_1"/>
<evidence type="ECO:0000313" key="4">
    <source>
        <dbReference type="Ensembl" id="ENSLACP00000000531.1"/>
    </source>
</evidence>
<dbReference type="InterPro" id="IPR003598">
    <property type="entry name" value="Ig_sub2"/>
</dbReference>
<dbReference type="InParanoid" id="H2ZT10"/>
<dbReference type="PANTHER" id="PTHR10075:SF14">
    <property type="entry name" value="CELL ADHESION MOLECULE DSCAM2-RELATED"/>
    <property type="match status" value="1"/>
</dbReference>
<sequence>MSPWGLLIFFILTWTNKISGSAGEAGLSQFPRTLVTLVGGTVNLSCTASPDLNYYYRVHWVKLGSNETPLVIGNPGGKSGDKFQGVESFGVSSTLIITNVQLQDSGMYYCIRFTYYQVIFGTGSKLIVREMLLNPPTIFIYPPTPLEVGSNSTATLICLVTGISPEQMETSWNISGKTLK</sequence>
<dbReference type="PROSITE" id="PS50835">
    <property type="entry name" value="IG_LIKE"/>
    <property type="match status" value="2"/>
</dbReference>
<feature type="domain" description="Ig-like" evidence="3">
    <location>
        <begin position="136"/>
        <end position="180"/>
    </location>
</feature>
<dbReference type="Pfam" id="PF07686">
    <property type="entry name" value="V-set"/>
    <property type="match status" value="1"/>
</dbReference>
<dbReference type="InterPro" id="IPR013783">
    <property type="entry name" value="Ig-like_fold"/>
</dbReference>
<dbReference type="InterPro" id="IPR036179">
    <property type="entry name" value="Ig-like_dom_sf"/>
</dbReference>
<dbReference type="PANTHER" id="PTHR10075">
    <property type="entry name" value="BASIGIN RELATED"/>
    <property type="match status" value="1"/>
</dbReference>
<dbReference type="EMBL" id="AFYH01268321">
    <property type="status" value="NOT_ANNOTATED_CDS"/>
    <property type="molecule type" value="Genomic_DNA"/>
</dbReference>
<accession>H2ZT10</accession>
<dbReference type="Proteomes" id="UP000008672">
    <property type="component" value="Unassembled WGS sequence"/>
</dbReference>
<dbReference type="InterPro" id="IPR013106">
    <property type="entry name" value="Ig_V-set"/>
</dbReference>
<dbReference type="SUPFAM" id="SSF48726">
    <property type="entry name" value="Immunoglobulin"/>
    <property type="match status" value="2"/>
</dbReference>
<protein>
    <recommendedName>
        <fullName evidence="3">Ig-like domain-containing protein</fullName>
    </recommendedName>
</protein>
<dbReference type="InterPro" id="IPR003599">
    <property type="entry name" value="Ig_sub"/>
</dbReference>
<dbReference type="Ensembl" id="ENSLACT00000000533.1">
    <property type="protein sequence ID" value="ENSLACP00000000531.1"/>
    <property type="gene ID" value="ENSLACG00000000470.1"/>
</dbReference>
<name>H2ZT10_LATCH</name>
<dbReference type="SMART" id="SM00406">
    <property type="entry name" value="IGv"/>
    <property type="match status" value="1"/>
</dbReference>